<proteinExistence type="predicted"/>
<evidence type="ECO:0000313" key="2">
    <source>
        <dbReference type="Proteomes" id="UP001062846"/>
    </source>
</evidence>
<organism evidence="1 2">
    <name type="scientific">Rhododendron molle</name>
    <name type="common">Chinese azalea</name>
    <name type="synonym">Azalea mollis</name>
    <dbReference type="NCBI Taxonomy" id="49168"/>
    <lineage>
        <taxon>Eukaryota</taxon>
        <taxon>Viridiplantae</taxon>
        <taxon>Streptophyta</taxon>
        <taxon>Embryophyta</taxon>
        <taxon>Tracheophyta</taxon>
        <taxon>Spermatophyta</taxon>
        <taxon>Magnoliopsida</taxon>
        <taxon>eudicotyledons</taxon>
        <taxon>Gunneridae</taxon>
        <taxon>Pentapetalae</taxon>
        <taxon>asterids</taxon>
        <taxon>Ericales</taxon>
        <taxon>Ericaceae</taxon>
        <taxon>Ericoideae</taxon>
        <taxon>Rhodoreae</taxon>
        <taxon>Rhododendron</taxon>
    </lineage>
</organism>
<keyword evidence="2" id="KW-1185">Reference proteome</keyword>
<name>A0ACC0LG11_RHOML</name>
<sequence length="88" mass="10296">MGMGRHMGELIAEWEEFEAANFQRNDEPLFKAGWEVDWQNIHADPLDGSSLYALFENQGKEYQVFQDMPEWGWDPVPDEYQLLVGMTL</sequence>
<gene>
    <name evidence="1" type="ORF">RHMOL_Rhmol12G0088700</name>
</gene>
<accession>A0ACC0LG11</accession>
<reference evidence="1" key="1">
    <citation type="submission" date="2022-02" db="EMBL/GenBank/DDBJ databases">
        <title>Plant Genome Project.</title>
        <authorList>
            <person name="Zhang R.-G."/>
        </authorList>
    </citation>
    <scope>NUCLEOTIDE SEQUENCE</scope>
    <source>
        <strain evidence="1">AT1</strain>
    </source>
</reference>
<dbReference type="EMBL" id="CM046399">
    <property type="protein sequence ID" value="KAI8527609.1"/>
    <property type="molecule type" value="Genomic_DNA"/>
</dbReference>
<comment type="caution">
    <text evidence="1">The sequence shown here is derived from an EMBL/GenBank/DDBJ whole genome shotgun (WGS) entry which is preliminary data.</text>
</comment>
<protein>
    <submittedName>
        <fullName evidence="1">Uncharacterized protein</fullName>
    </submittedName>
</protein>
<evidence type="ECO:0000313" key="1">
    <source>
        <dbReference type="EMBL" id="KAI8527609.1"/>
    </source>
</evidence>
<dbReference type="Proteomes" id="UP001062846">
    <property type="component" value="Chromosome 12"/>
</dbReference>